<evidence type="ECO:0000313" key="3">
    <source>
        <dbReference type="Proteomes" id="UP000501705"/>
    </source>
</evidence>
<protein>
    <submittedName>
        <fullName evidence="2">Uncharacterized protein</fullName>
    </submittedName>
</protein>
<accession>A0A6G9Y396</accession>
<dbReference type="AlphaFoldDB" id="A0A6G9Y396"/>
<dbReference type="Proteomes" id="UP000501705">
    <property type="component" value="Chromosome"/>
</dbReference>
<feature type="chain" id="PRO_5026114166" evidence="1">
    <location>
        <begin position="25"/>
        <end position="582"/>
    </location>
</feature>
<evidence type="ECO:0000256" key="1">
    <source>
        <dbReference type="SAM" id="SignalP"/>
    </source>
</evidence>
<name>A0A6G9Y396_NOCBR</name>
<feature type="signal peptide" evidence="1">
    <location>
        <begin position="1"/>
        <end position="24"/>
    </location>
</feature>
<sequence>MRWSVLVGVVTAVAGLVWPASALADDSVPVSVAADRQEQVLAVRDGVIVSQVSYALPLPAGTAPHPAACDRTGYLRYRAVGSPERAADADHVIVQQPGANGGAVNSDSVAANSVLAARANGQYVEFWALARRSACLDETFGFDYALRSGNYLDAVDYYFNGKPLDGQVFPGFKDSPELAVLDAMGMERFIRDQYELMLAEIPEQADRQRKYVCTGISLGGLVTGFFADWDFDGDPATTNDAGYQQCAAFAAQDTMITSDPVAIQNTPLLHDITNAIVGPTNDVVKAVANVGVLPRSLVSVPVIGGRTFMILRLAGLAAYLEPDAESQLMAHLPHDIDLDVTLDYLFSGSPGSFVTNGADGSGTIRDYRFTNTALLGELIDNNSANFALWEQGVGALAGGPVAEKTFPVPGSVTQVPLLGGFLRAVAGPQPRVRPTDRTVLYTWRNYDDVQGVPYTSPNHEASDIRDAARQLGTGAPYAYWESYFPARLFLDIGAGYGGARSGDMANLHYHNMARTKPSYIAYAGDGFVQQGVGIVVPPPPTAQVVTLPGYSHVDTIGAARVQNDGKTDASAQTLADFIKTLG</sequence>
<reference evidence="2 3" key="1">
    <citation type="journal article" date="2019" name="ACS Chem. Biol.">
        <title>Identification and Mobilization of a Cryptic Antibiotic Biosynthesis Gene Locus from a Human-Pathogenic Nocardia Isolate.</title>
        <authorList>
            <person name="Herisse M."/>
            <person name="Ishida K."/>
            <person name="Porter J.L."/>
            <person name="Howden B."/>
            <person name="Hertweck C."/>
            <person name="Stinear T.P."/>
            <person name="Pidot S.J."/>
        </authorList>
    </citation>
    <scope>NUCLEOTIDE SEQUENCE [LARGE SCALE GENOMIC DNA]</scope>
    <source>
        <strain evidence="2 3">AUSMDU00024985</strain>
    </source>
</reference>
<keyword evidence="1" id="KW-0732">Signal</keyword>
<gene>
    <name evidence="2" type="ORF">F5X71_21295</name>
</gene>
<dbReference type="EMBL" id="CP046171">
    <property type="protein sequence ID" value="QIS07567.1"/>
    <property type="molecule type" value="Genomic_DNA"/>
</dbReference>
<evidence type="ECO:0000313" key="2">
    <source>
        <dbReference type="EMBL" id="QIS07567.1"/>
    </source>
</evidence>
<organism evidence="2 3">
    <name type="scientific">Nocardia brasiliensis</name>
    <dbReference type="NCBI Taxonomy" id="37326"/>
    <lineage>
        <taxon>Bacteria</taxon>
        <taxon>Bacillati</taxon>
        <taxon>Actinomycetota</taxon>
        <taxon>Actinomycetes</taxon>
        <taxon>Mycobacteriales</taxon>
        <taxon>Nocardiaceae</taxon>
        <taxon>Nocardia</taxon>
    </lineage>
</organism>
<proteinExistence type="predicted"/>